<dbReference type="GO" id="GO:0008840">
    <property type="term" value="F:4-hydroxy-tetrahydrodipicolinate synthase activity"/>
    <property type="evidence" value="ECO:0007669"/>
    <property type="project" value="UniProtKB-EC"/>
</dbReference>
<dbReference type="GO" id="GO:0009089">
    <property type="term" value="P:lysine biosynthetic process via diaminopimelate"/>
    <property type="evidence" value="ECO:0007669"/>
    <property type="project" value="InterPro"/>
</dbReference>
<feature type="region of interest" description="Disordered" evidence="11">
    <location>
        <begin position="1"/>
        <end position="24"/>
    </location>
</feature>
<evidence type="ECO:0000256" key="3">
    <source>
        <dbReference type="ARBA" id="ARBA00007592"/>
    </source>
</evidence>
<dbReference type="EC" id="4.3.3.7" evidence="4"/>
<accession>A0AAX4P4V5</accession>
<dbReference type="Pfam" id="PF00701">
    <property type="entry name" value="DHDPS"/>
    <property type="match status" value="1"/>
</dbReference>
<comment type="function">
    <text evidence="1">Catalyzes the condensation of (S)-aspartate-beta-semialdehyde [(S)-ASA] and pyruvate to 4-hydroxy-tetrahydrodipicolinate (HTPA).</text>
</comment>
<keyword evidence="5" id="KW-0028">Amino-acid biosynthesis</keyword>
<dbReference type="InterPro" id="IPR013785">
    <property type="entry name" value="Aldolase_TIM"/>
</dbReference>
<dbReference type="InterPro" id="IPR020625">
    <property type="entry name" value="Schiff_base-form_aldolases_AS"/>
</dbReference>
<dbReference type="GO" id="GO:0019877">
    <property type="term" value="P:diaminopimelate biosynthetic process"/>
    <property type="evidence" value="ECO:0007669"/>
    <property type="project" value="UniProtKB-KW"/>
</dbReference>
<comment type="similarity">
    <text evidence="3">Belongs to the DapA family.</text>
</comment>
<proteinExistence type="inferred from homology"/>
<keyword evidence="8" id="KW-0456">Lyase</keyword>
<dbReference type="PROSITE" id="PS00665">
    <property type="entry name" value="DHDPS_1"/>
    <property type="match status" value="1"/>
</dbReference>
<dbReference type="EMBL" id="CP151503">
    <property type="protein sequence ID" value="WZN60799.1"/>
    <property type="molecule type" value="Genomic_DNA"/>
</dbReference>
<dbReference type="PRINTS" id="PR00146">
    <property type="entry name" value="DHPICSNTHASE"/>
</dbReference>
<gene>
    <name evidence="12" type="ORF">HKI87_03g23330</name>
</gene>
<dbReference type="InterPro" id="IPR020624">
    <property type="entry name" value="Schiff_base-form_aldolases_CS"/>
</dbReference>
<evidence type="ECO:0000256" key="4">
    <source>
        <dbReference type="ARBA" id="ARBA00012086"/>
    </source>
</evidence>
<dbReference type="Gene3D" id="3.20.20.70">
    <property type="entry name" value="Aldolase class I"/>
    <property type="match status" value="1"/>
</dbReference>
<dbReference type="InterPro" id="IPR005263">
    <property type="entry name" value="DapA"/>
</dbReference>
<keyword evidence="6" id="KW-0220">Diaminopimelate biosynthesis</keyword>
<keyword evidence="9" id="KW-0704">Schiff base</keyword>
<evidence type="ECO:0000256" key="6">
    <source>
        <dbReference type="ARBA" id="ARBA00022915"/>
    </source>
</evidence>
<evidence type="ECO:0000256" key="7">
    <source>
        <dbReference type="ARBA" id="ARBA00023154"/>
    </source>
</evidence>
<dbReference type="Proteomes" id="UP001472866">
    <property type="component" value="Chromosome 03"/>
</dbReference>
<sequence length="354" mass="38644">MSRTNAVGPCSGQGMGAGPRGARRAGAARGSVRCRVAAERPFSLSASTTMEKLRQTRLITALKTPYLPNGKFDLDCYDAFLDDQIKNGVQGVIVGGTTGEGQLMSWDEHIMLIAHTVNTFGREIQVIGNTGSNSTREALHATEQGFNVGMHASLQINPYYGKTSVDGLKEHFRRAMDMGPAMIYNVPARTGQDIEEHTMLELAEHENFIGVKECEGNERIARYSAKGICCWSGNDDEAHDARHGSGAVGVVSVTSNVIPGIFSKLMGADPQPELNEKCQALISWLFAEPNPIGVNTCLSMTGQVKPVFRLPYVPYDRERREEGLRLLKELGEEVGGHENLKVLEDSEFVLLDAF</sequence>
<dbReference type="SUPFAM" id="SSF51569">
    <property type="entry name" value="Aldolase"/>
    <property type="match status" value="1"/>
</dbReference>
<dbReference type="PROSITE" id="PS00666">
    <property type="entry name" value="DHDPS_2"/>
    <property type="match status" value="1"/>
</dbReference>
<dbReference type="AlphaFoldDB" id="A0AAX4P4V5"/>
<evidence type="ECO:0000313" key="12">
    <source>
        <dbReference type="EMBL" id="WZN60799.1"/>
    </source>
</evidence>
<evidence type="ECO:0000256" key="1">
    <source>
        <dbReference type="ARBA" id="ARBA00003294"/>
    </source>
</evidence>
<keyword evidence="13" id="KW-1185">Reference proteome</keyword>
<evidence type="ECO:0000256" key="2">
    <source>
        <dbReference type="ARBA" id="ARBA00005120"/>
    </source>
</evidence>
<dbReference type="NCBIfam" id="TIGR00674">
    <property type="entry name" value="dapA"/>
    <property type="match status" value="1"/>
</dbReference>
<dbReference type="InterPro" id="IPR002220">
    <property type="entry name" value="DapA-like"/>
</dbReference>
<reference evidence="12 13" key="1">
    <citation type="submission" date="2024-03" db="EMBL/GenBank/DDBJ databases">
        <title>Complete genome sequence of the green alga Chloropicon roscoffensis RCC1871.</title>
        <authorList>
            <person name="Lemieux C."/>
            <person name="Pombert J.-F."/>
            <person name="Otis C."/>
            <person name="Turmel M."/>
        </authorList>
    </citation>
    <scope>NUCLEOTIDE SEQUENCE [LARGE SCALE GENOMIC DNA]</scope>
    <source>
        <strain evidence="12 13">RCC1871</strain>
    </source>
</reference>
<keyword evidence="7" id="KW-0457">Lysine biosynthesis</keyword>
<evidence type="ECO:0000256" key="9">
    <source>
        <dbReference type="ARBA" id="ARBA00023270"/>
    </source>
</evidence>
<dbReference type="PANTHER" id="PTHR12128">
    <property type="entry name" value="DIHYDRODIPICOLINATE SYNTHASE"/>
    <property type="match status" value="1"/>
</dbReference>
<evidence type="ECO:0000256" key="8">
    <source>
        <dbReference type="ARBA" id="ARBA00023239"/>
    </source>
</evidence>
<name>A0AAX4P4V5_9CHLO</name>
<dbReference type="CDD" id="cd00950">
    <property type="entry name" value="DHDPS"/>
    <property type="match status" value="1"/>
</dbReference>
<protein>
    <recommendedName>
        <fullName evidence="4">4-hydroxy-tetrahydrodipicolinate synthase</fullName>
        <ecNumber evidence="4">4.3.3.7</ecNumber>
    </recommendedName>
</protein>
<organism evidence="12 13">
    <name type="scientific">Chloropicon roscoffensis</name>
    <dbReference type="NCBI Taxonomy" id="1461544"/>
    <lineage>
        <taxon>Eukaryota</taxon>
        <taxon>Viridiplantae</taxon>
        <taxon>Chlorophyta</taxon>
        <taxon>Chloropicophyceae</taxon>
        <taxon>Chloropicales</taxon>
        <taxon>Chloropicaceae</taxon>
        <taxon>Chloropicon</taxon>
    </lineage>
</organism>
<evidence type="ECO:0000313" key="13">
    <source>
        <dbReference type="Proteomes" id="UP001472866"/>
    </source>
</evidence>
<evidence type="ECO:0000256" key="11">
    <source>
        <dbReference type="SAM" id="MobiDB-lite"/>
    </source>
</evidence>
<comment type="pathway">
    <text evidence="2">Amino-acid biosynthesis; L-lysine biosynthesis via DAP pathway; (S)-tetrahydrodipicolinate from L-aspartate: step 3/4.</text>
</comment>
<evidence type="ECO:0000256" key="5">
    <source>
        <dbReference type="ARBA" id="ARBA00022605"/>
    </source>
</evidence>
<dbReference type="PANTHER" id="PTHR12128:SF15">
    <property type="entry name" value="4-HYDROXY-TETRAHYDRODIPICOLINATE SYNTHASE 1, CHLOROPLASTIC"/>
    <property type="match status" value="1"/>
</dbReference>
<comment type="catalytic activity">
    <reaction evidence="10">
        <text>L-aspartate 4-semialdehyde + pyruvate = (2S,4S)-4-hydroxy-2,3,4,5-tetrahydrodipicolinate + H2O + H(+)</text>
        <dbReference type="Rhea" id="RHEA:34171"/>
        <dbReference type="ChEBI" id="CHEBI:15361"/>
        <dbReference type="ChEBI" id="CHEBI:15377"/>
        <dbReference type="ChEBI" id="CHEBI:15378"/>
        <dbReference type="ChEBI" id="CHEBI:67139"/>
        <dbReference type="ChEBI" id="CHEBI:537519"/>
        <dbReference type="EC" id="4.3.3.7"/>
    </reaction>
</comment>
<evidence type="ECO:0000256" key="10">
    <source>
        <dbReference type="ARBA" id="ARBA00047836"/>
    </source>
</evidence>
<dbReference type="SMART" id="SM01130">
    <property type="entry name" value="DHDPS"/>
    <property type="match status" value="1"/>
</dbReference>